<reference evidence="1" key="1">
    <citation type="submission" date="2016-04" db="EMBL/GenBank/DDBJ databases">
        <authorList>
            <person name="Tabuchi Yagui T.R."/>
        </authorList>
    </citation>
    <scope>NUCLEOTIDE SEQUENCE [LARGE SCALE GENOMIC DNA]</scope>
    <source>
        <strain evidence="1">NIES-26</strain>
    </source>
</reference>
<sequence>MPSITYNRTDSQQPQSIIIKDYVIRPGLHIVSHQQIRLVREQIQHNDKLEYLVSQGVIKLNG</sequence>
<organism evidence="1 2">
    <name type="scientific">Nostoc minutum NIES-26</name>
    <dbReference type="NCBI Taxonomy" id="1844469"/>
    <lineage>
        <taxon>Bacteria</taxon>
        <taxon>Bacillati</taxon>
        <taxon>Cyanobacteriota</taxon>
        <taxon>Cyanophyceae</taxon>
        <taxon>Nostocales</taxon>
        <taxon>Nostocaceae</taxon>
        <taxon>Nostoc</taxon>
    </lineage>
</organism>
<evidence type="ECO:0000313" key="1">
    <source>
        <dbReference type="EMBL" id="RCJ20743.1"/>
    </source>
</evidence>
<dbReference type="EMBL" id="LXQD01000334">
    <property type="protein sequence ID" value="RCJ20743.1"/>
    <property type="molecule type" value="Genomic_DNA"/>
</dbReference>
<proteinExistence type="predicted"/>
<accession>A0A367QBW3</accession>
<dbReference type="AlphaFoldDB" id="A0A367QBW3"/>
<protein>
    <submittedName>
        <fullName evidence="1">Uncharacterized protein</fullName>
    </submittedName>
</protein>
<gene>
    <name evidence="1" type="ORF">A6770_31135</name>
</gene>
<evidence type="ECO:0000313" key="2">
    <source>
        <dbReference type="Proteomes" id="UP000252107"/>
    </source>
</evidence>
<keyword evidence="2" id="KW-1185">Reference proteome</keyword>
<dbReference type="Proteomes" id="UP000252107">
    <property type="component" value="Unassembled WGS sequence"/>
</dbReference>
<name>A0A367QBW3_9NOSO</name>
<comment type="caution">
    <text evidence="1">The sequence shown here is derived from an EMBL/GenBank/DDBJ whole genome shotgun (WGS) entry which is preliminary data.</text>
</comment>